<proteinExistence type="predicted"/>
<dbReference type="EMBL" id="JAASQJ010000003">
    <property type="protein sequence ID" value="NIJ54309.1"/>
    <property type="molecule type" value="Genomic_DNA"/>
</dbReference>
<dbReference type="Proteomes" id="UP001179181">
    <property type="component" value="Unassembled WGS sequence"/>
</dbReference>
<dbReference type="PROSITE" id="PS51257">
    <property type="entry name" value="PROKAR_LIPOPROTEIN"/>
    <property type="match status" value="1"/>
</dbReference>
<keyword evidence="1" id="KW-0449">Lipoprotein</keyword>
<gene>
    <name evidence="1" type="ORF">FHS68_003491</name>
</gene>
<evidence type="ECO:0000313" key="1">
    <source>
        <dbReference type="EMBL" id="NIJ54309.1"/>
    </source>
</evidence>
<reference evidence="1 2" key="1">
    <citation type="submission" date="2020-03" db="EMBL/GenBank/DDBJ databases">
        <title>Genomic Encyclopedia of Type Strains, Phase IV (KMG-IV): sequencing the most valuable type-strain genomes for metagenomic binning, comparative biology and taxonomic classification.</title>
        <authorList>
            <person name="Goeker M."/>
        </authorList>
    </citation>
    <scope>NUCLEOTIDE SEQUENCE [LARGE SCALE GENOMIC DNA]</scope>
    <source>
        <strain evidence="1 2">DSM 102865</strain>
    </source>
</reference>
<dbReference type="RefSeq" id="WP_167272279.1">
    <property type="nucleotide sequence ID" value="NZ_JAASQJ010000003.1"/>
</dbReference>
<comment type="caution">
    <text evidence="1">The sequence shown here is derived from an EMBL/GenBank/DDBJ whole genome shotgun (WGS) entry which is preliminary data.</text>
</comment>
<accession>A0ABX0UQV9</accession>
<evidence type="ECO:0000313" key="2">
    <source>
        <dbReference type="Proteomes" id="UP001179181"/>
    </source>
</evidence>
<keyword evidence="2" id="KW-1185">Reference proteome</keyword>
<protein>
    <submittedName>
        <fullName evidence="1">Lipoprotein NlpE involved in copper resistance</fullName>
    </submittedName>
</protein>
<sequence length="122" mass="14187">MKTKITITLCLIIFTLVSCRNSDNIDIKVVDSDNVYRYTATFPRSKSRQVERFINSRIAPSSIRYDDDVDLTTILDDRTKFDYEASPGELEIELDKNENSRESYIRIKEMCQGLNQIINPKI</sequence>
<organism evidence="1 2">
    <name type="scientific">Dyadobacter arcticus</name>
    <dbReference type="NCBI Taxonomy" id="1078754"/>
    <lineage>
        <taxon>Bacteria</taxon>
        <taxon>Pseudomonadati</taxon>
        <taxon>Bacteroidota</taxon>
        <taxon>Cytophagia</taxon>
        <taxon>Cytophagales</taxon>
        <taxon>Spirosomataceae</taxon>
        <taxon>Dyadobacter</taxon>
    </lineage>
</organism>
<name>A0ABX0UQV9_9BACT</name>